<dbReference type="PANTHER" id="PTHR10041:SF3">
    <property type="entry name" value="COLIPASE-LIKE PROTEIN 2"/>
    <property type="match status" value="1"/>
</dbReference>
<dbReference type="GO" id="GO:0032094">
    <property type="term" value="P:response to food"/>
    <property type="evidence" value="ECO:0007669"/>
    <property type="project" value="TreeGrafter"/>
</dbReference>
<dbReference type="eggNOG" id="ENOG502TFBF">
    <property type="taxonomic scope" value="Eukaryota"/>
</dbReference>
<protein>
    <submittedName>
        <fullName evidence="3">Colipase-like protein 2</fullName>
    </submittedName>
</protein>
<feature type="signal peptide" evidence="1">
    <location>
        <begin position="1"/>
        <end position="17"/>
    </location>
</feature>
<dbReference type="Proteomes" id="UP001652624">
    <property type="component" value="Chromosome 4"/>
</dbReference>
<keyword evidence="2" id="KW-1185">Reference proteome</keyword>
<dbReference type="OrthoDB" id="9834137at2759"/>
<organism evidence="2 3">
    <name type="scientific">Erinaceus europaeus</name>
    <name type="common">Western European hedgehog</name>
    <dbReference type="NCBI Taxonomy" id="9365"/>
    <lineage>
        <taxon>Eukaryota</taxon>
        <taxon>Metazoa</taxon>
        <taxon>Chordata</taxon>
        <taxon>Craniata</taxon>
        <taxon>Vertebrata</taxon>
        <taxon>Euteleostomi</taxon>
        <taxon>Mammalia</taxon>
        <taxon>Eutheria</taxon>
        <taxon>Laurasiatheria</taxon>
        <taxon>Eulipotyphla</taxon>
        <taxon>Erinaceidae</taxon>
        <taxon>Erinaceinae</taxon>
        <taxon>Erinaceus</taxon>
    </lineage>
</organism>
<evidence type="ECO:0000313" key="3">
    <source>
        <dbReference type="RefSeq" id="XP_007534327.1"/>
    </source>
</evidence>
<accession>A0A1S3AFU7</accession>
<dbReference type="AlphaFoldDB" id="A0A1S3AFU7"/>
<dbReference type="PANTHER" id="PTHR10041">
    <property type="entry name" value="COLIPASE"/>
    <property type="match status" value="1"/>
</dbReference>
<dbReference type="InParanoid" id="A0A1S3AFU7"/>
<keyword evidence="1" id="KW-0732">Signal</keyword>
<dbReference type="InterPro" id="IPR001981">
    <property type="entry name" value="Colipase"/>
</dbReference>
<evidence type="ECO:0000256" key="1">
    <source>
        <dbReference type="SAM" id="SignalP"/>
    </source>
</evidence>
<dbReference type="GO" id="GO:0007586">
    <property type="term" value="P:digestion"/>
    <property type="evidence" value="ECO:0007669"/>
    <property type="project" value="InterPro"/>
</dbReference>
<name>A0A1S3AFU7_ERIEU</name>
<proteinExistence type="predicted"/>
<dbReference type="PROSITE" id="PS51342">
    <property type="entry name" value="COLIPASE_2"/>
    <property type="match status" value="1"/>
</dbReference>
<gene>
    <name evidence="3" type="primary">CLPSL2</name>
</gene>
<sequence>MVIVFLVFSGFLLPCLGEFRQELMKMNLRKEDGVRCSYHSECASDCCLVNFDSGGTFCAPRSRKTMPCLPQVKGAINIICPCRAGLSCKSHDPYCLPRCHLI</sequence>
<dbReference type="GO" id="GO:0016042">
    <property type="term" value="P:lipid catabolic process"/>
    <property type="evidence" value="ECO:0007669"/>
    <property type="project" value="InterPro"/>
</dbReference>
<evidence type="ECO:0000313" key="2">
    <source>
        <dbReference type="Proteomes" id="UP001652624"/>
    </source>
</evidence>
<dbReference type="GeneID" id="103123599"/>
<dbReference type="GO" id="GO:0008047">
    <property type="term" value="F:enzyme activator activity"/>
    <property type="evidence" value="ECO:0007669"/>
    <property type="project" value="InterPro"/>
</dbReference>
<dbReference type="Gene3D" id="2.10.80.10">
    <property type="entry name" value="Lipase, subunit A"/>
    <property type="match status" value="1"/>
</dbReference>
<dbReference type="GO" id="GO:0005576">
    <property type="term" value="C:extracellular region"/>
    <property type="evidence" value="ECO:0007669"/>
    <property type="project" value="InterPro"/>
</dbReference>
<reference evidence="3" key="1">
    <citation type="submission" date="2025-08" db="UniProtKB">
        <authorList>
            <consortium name="RefSeq"/>
        </authorList>
    </citation>
    <scope>IDENTIFICATION</scope>
</reference>
<dbReference type="RefSeq" id="XP_007534327.1">
    <property type="nucleotide sequence ID" value="XM_007534265.1"/>
</dbReference>
<dbReference type="CTD" id="389383"/>
<feature type="chain" id="PRO_5010229939" evidence="1">
    <location>
        <begin position="18"/>
        <end position="102"/>
    </location>
</feature>